<dbReference type="GO" id="GO:0016740">
    <property type="term" value="F:transferase activity"/>
    <property type="evidence" value="ECO:0007669"/>
    <property type="project" value="UniProtKB-KW"/>
</dbReference>
<name>A0A6I6MIZ6_9CAUL</name>
<proteinExistence type="predicted"/>
<evidence type="ECO:0000313" key="2">
    <source>
        <dbReference type="EMBL" id="QGZ93781.1"/>
    </source>
</evidence>
<keyword evidence="3" id="KW-1185">Reference proteome</keyword>
<dbReference type="Gene3D" id="3.30.200.20">
    <property type="entry name" value="Phosphorylase Kinase, domain 1"/>
    <property type="match status" value="1"/>
</dbReference>
<dbReference type="InterPro" id="IPR011009">
    <property type="entry name" value="Kinase-like_dom_sf"/>
</dbReference>
<dbReference type="Gene3D" id="3.90.1200.10">
    <property type="match status" value="1"/>
</dbReference>
<dbReference type="InterPro" id="IPR041726">
    <property type="entry name" value="ACAD10_11_N"/>
</dbReference>
<dbReference type="AlphaFoldDB" id="A0A6I6MIZ6"/>
<dbReference type="EMBL" id="CP047045">
    <property type="protein sequence ID" value="QGZ93781.1"/>
    <property type="molecule type" value="Genomic_DNA"/>
</dbReference>
<dbReference type="InterPro" id="IPR051678">
    <property type="entry name" value="AGP_Transferase"/>
</dbReference>
<dbReference type="InterPro" id="IPR002575">
    <property type="entry name" value="Aminoglycoside_PTrfase"/>
</dbReference>
<organism evidence="2 3">
    <name type="scientific">Terricaulis silvestris</name>
    <dbReference type="NCBI Taxonomy" id="2686094"/>
    <lineage>
        <taxon>Bacteria</taxon>
        <taxon>Pseudomonadati</taxon>
        <taxon>Pseudomonadota</taxon>
        <taxon>Alphaproteobacteria</taxon>
        <taxon>Caulobacterales</taxon>
        <taxon>Caulobacteraceae</taxon>
        <taxon>Terricaulis</taxon>
    </lineage>
</organism>
<dbReference type="RefSeq" id="WP_158764773.1">
    <property type="nucleotide sequence ID" value="NZ_CP047045.1"/>
</dbReference>
<dbReference type="CDD" id="cd05154">
    <property type="entry name" value="ACAD10_11_N-like"/>
    <property type="match status" value="1"/>
</dbReference>
<dbReference type="Proteomes" id="UP000431269">
    <property type="component" value="Chromosome"/>
</dbReference>
<keyword evidence="2" id="KW-0808">Transferase</keyword>
<dbReference type="EC" id="2.7.1.-" evidence="2"/>
<feature type="domain" description="Aminoglycoside phosphotransferase" evidence="1">
    <location>
        <begin position="138"/>
        <end position="370"/>
    </location>
</feature>
<sequence>MGNDADRPGDASQARYIDGVLSELDRWVWPELKSDQSLFYYRSIRRVLAAFMAEAPAQPTVFEAPIEPFHDDVTKLSDRALHAAAREEGERLDAALARVDARLAKVDAAEDGITITQEALQACLRAIGYPQARIERMRVVTGGRSKQTILFSAEGLAGLPRDLVMRRDIQTGTLGTAVVDEYALLKALHANGVNVPEPFVCVEDRSLIGTPFLLMRAVTGATAGEAVIAPSDPAQVLAAARALARIHHVPLSEVQALPIFARAATSSDPLQEARSLYDVWRNQARGQSPIAEAAFRWLLANAPHVSARRALVHGDYNFHNLLYDGAELSAVLDWELSHLGHPAEDIGYIKQCAEQTVSWDAFMAAYREAGGFEVLERDIKVFALLTTLRLMTYILRSRAFFEAGNTDSIQKAEVSVHFMPRLLQQLSIELRDLMGGAAKEEGRP</sequence>
<dbReference type="PANTHER" id="PTHR21310:SF57">
    <property type="entry name" value="BLR2944 PROTEIN"/>
    <property type="match status" value="1"/>
</dbReference>
<dbReference type="PANTHER" id="PTHR21310">
    <property type="entry name" value="AMINOGLYCOSIDE PHOSPHOTRANSFERASE-RELATED-RELATED"/>
    <property type="match status" value="1"/>
</dbReference>
<dbReference type="SUPFAM" id="SSF56112">
    <property type="entry name" value="Protein kinase-like (PK-like)"/>
    <property type="match status" value="1"/>
</dbReference>
<gene>
    <name evidence="2" type="ORF">DSM104635_00594</name>
</gene>
<dbReference type="KEGG" id="tsv:DSM104635_00594"/>
<evidence type="ECO:0000259" key="1">
    <source>
        <dbReference type="Pfam" id="PF01636"/>
    </source>
</evidence>
<protein>
    <submittedName>
        <fullName evidence="2">Aminoglycoside phosphotransferase</fullName>
        <ecNumber evidence="2">2.7.1.-</ecNumber>
    </submittedName>
</protein>
<evidence type="ECO:0000313" key="3">
    <source>
        <dbReference type="Proteomes" id="UP000431269"/>
    </source>
</evidence>
<reference evidence="3" key="1">
    <citation type="submission" date="2019-12" db="EMBL/GenBank/DDBJ databases">
        <title>Complete genome of Terracaulis silvestris 0127_4.</title>
        <authorList>
            <person name="Vieira S."/>
            <person name="Riedel T."/>
            <person name="Sproer C."/>
            <person name="Pascual J."/>
            <person name="Boedeker C."/>
            <person name="Overmann J."/>
        </authorList>
    </citation>
    <scope>NUCLEOTIDE SEQUENCE [LARGE SCALE GENOMIC DNA]</scope>
    <source>
        <strain evidence="3">0127_4</strain>
    </source>
</reference>
<dbReference type="Pfam" id="PF01636">
    <property type="entry name" value="APH"/>
    <property type="match status" value="1"/>
</dbReference>
<accession>A0A6I6MIZ6</accession>